<dbReference type="InterPro" id="IPR014001">
    <property type="entry name" value="Helicase_ATP-bd"/>
</dbReference>
<dbReference type="InterPro" id="IPR011115">
    <property type="entry name" value="SecA_DEAD"/>
</dbReference>
<comment type="subunit">
    <text evidence="11">Monomer and homodimer. Part of the essential Sec protein translocation apparatus which comprises SecA, SecYEG and auxiliary proteins SecDF-YajC and YidC.</text>
</comment>
<dbReference type="GO" id="GO:0006605">
    <property type="term" value="P:protein targeting"/>
    <property type="evidence" value="ECO:0007669"/>
    <property type="project" value="UniProtKB-UniRule"/>
</dbReference>
<keyword evidence="16" id="KW-1185">Reference proteome</keyword>
<dbReference type="SMART" id="SM00957">
    <property type="entry name" value="SecA_DEAD"/>
    <property type="match status" value="1"/>
</dbReference>
<dbReference type="GO" id="GO:0031522">
    <property type="term" value="C:cell envelope Sec protein transport complex"/>
    <property type="evidence" value="ECO:0007669"/>
    <property type="project" value="TreeGrafter"/>
</dbReference>
<keyword evidence="9 11" id="KW-0811">Translocation</keyword>
<dbReference type="CDD" id="cd18803">
    <property type="entry name" value="SF2_C_secA"/>
    <property type="match status" value="1"/>
</dbReference>
<evidence type="ECO:0000256" key="3">
    <source>
        <dbReference type="ARBA" id="ARBA00022490"/>
    </source>
</evidence>
<sequence>MVSADEAVVPVAVRSLMARTADRDEAWRSRSPYAERGDVKIAPLDFALTRTFGGLLSRLENYAGKLARRVKLADACAASFAGLSDEELAAAARQLRGPLLRHGFRQDLVAQSFALVREATFRQLGLRHHAVQLMGAWTMIDGRFAEMQTGEGKTLTALPAAITAALSGRPVHVITVNDYLAARDAEELEPIYRALGLTVGVIQHDDEPEQRRAAYACDVTYGVNKEIAFDYLRDGLKLGDRRSHASRMAGKLGGVDMPPLLLRGLNFAIVDEADSILIDEARTPLIIAGADDNPLPNAIFAQALGFAEKLKPKIDFLISGNAGHVELTAAGSASLKTLCQGLSGPWEARRAREELVNYALAALHHYKIDQHYVVVDGKVEIIDEFTGRIAEGRSWQHGLHQLIETKEKCEITARHQTQTSITYQRFFRRYLHLCGMSGTISEVAGELRAVYGVSVVRIPTHRPSRRSSRGTRVFRTSEQKWAAVVESVRAGHREGRPTLIGTRAIETSELLSRLLDKAGVAHVVLNAHHDRDEAAIIAEAGRAGRVTVATNMAGRGTDIKLGPGVEAAGGLHVMLTEFHESARIDRQLIGRGGRQGQPGTYEVIAALDDELPSIFAPALTRLLKRMLAGEEAPLPKALAHILQLSAQNRAQRLQYRIRQQTLRLQDQRDSMLAFARPD</sequence>
<evidence type="ECO:0000256" key="6">
    <source>
        <dbReference type="ARBA" id="ARBA00022840"/>
    </source>
</evidence>
<dbReference type="GO" id="GO:0043952">
    <property type="term" value="P:protein transport by the Sec complex"/>
    <property type="evidence" value="ECO:0007669"/>
    <property type="project" value="TreeGrafter"/>
</dbReference>
<evidence type="ECO:0000313" key="16">
    <source>
        <dbReference type="Proteomes" id="UP000215884"/>
    </source>
</evidence>
<proteinExistence type="inferred from homology"/>
<evidence type="ECO:0000259" key="12">
    <source>
        <dbReference type="PROSITE" id="PS51192"/>
    </source>
</evidence>
<dbReference type="PROSITE" id="PS51192">
    <property type="entry name" value="HELICASE_ATP_BIND_1"/>
    <property type="match status" value="1"/>
</dbReference>
<dbReference type="InterPro" id="IPR011130">
    <property type="entry name" value="SecA_preprotein_X-link_dom"/>
</dbReference>
<dbReference type="Pfam" id="PF01043">
    <property type="entry name" value="SecA_PP_bind"/>
    <property type="match status" value="1"/>
</dbReference>
<dbReference type="GO" id="GO:0005886">
    <property type="term" value="C:plasma membrane"/>
    <property type="evidence" value="ECO:0007669"/>
    <property type="project" value="UniProtKB-SubCell"/>
</dbReference>
<dbReference type="Gene3D" id="3.40.50.300">
    <property type="entry name" value="P-loop containing nucleotide triphosphate hydrolases"/>
    <property type="match status" value="2"/>
</dbReference>
<dbReference type="SMART" id="SM00958">
    <property type="entry name" value="SecA_PP_bind"/>
    <property type="match status" value="1"/>
</dbReference>
<dbReference type="GO" id="GO:0005829">
    <property type="term" value="C:cytosol"/>
    <property type="evidence" value="ECO:0007669"/>
    <property type="project" value="TreeGrafter"/>
</dbReference>
<dbReference type="KEGG" id="brq:CIT40_07880"/>
<dbReference type="FunFam" id="3.40.50.300:FF:000429">
    <property type="entry name" value="Preprotein translocase subunit SecA"/>
    <property type="match status" value="1"/>
</dbReference>
<keyword evidence="6 11" id="KW-0067">ATP-binding</keyword>
<keyword evidence="8 11" id="KW-1278">Translocase</keyword>
<evidence type="ECO:0000256" key="10">
    <source>
        <dbReference type="ARBA" id="ARBA00023136"/>
    </source>
</evidence>
<feature type="domain" description="Helicase C-terminal" evidence="13">
    <location>
        <begin position="483"/>
        <end position="642"/>
    </location>
</feature>
<protein>
    <recommendedName>
        <fullName evidence="11">Protein translocase subunit SecA</fullName>
        <ecNumber evidence="11">7.4.2.8</ecNumber>
    </recommendedName>
</protein>
<dbReference type="PROSITE" id="PS01312">
    <property type="entry name" value="SECA"/>
    <property type="match status" value="1"/>
</dbReference>
<comment type="subcellular location">
    <subcellularLocation>
        <location evidence="11">Cell membrane</location>
        <topology evidence="11">Peripheral membrane protein</topology>
        <orientation evidence="11">Cytoplasmic side</orientation>
    </subcellularLocation>
    <subcellularLocation>
        <location evidence="11">Cytoplasm</location>
    </subcellularLocation>
    <text evidence="11">Distribution is 50-50.</text>
</comment>
<keyword evidence="3 11" id="KW-0963">Cytoplasm</keyword>
<reference evidence="15 16" key="2">
    <citation type="journal article" date="2019" name="Int. J. Syst. Evol. Microbiol.">
        <title>Description and complete genome sequence of Bradyrhizobium amphicarpaeae sp. nov., harbouring photosystem and nitrogen-fixation genes.</title>
        <authorList>
            <person name="Bromfield E.S.P."/>
            <person name="Cloutier S."/>
            <person name="Nguyen H.D.T."/>
        </authorList>
    </citation>
    <scope>NUCLEOTIDE SEQUENCE [LARGE SCALE GENOMIC DNA]</scope>
    <source>
        <strain evidence="15 16">39S1MB</strain>
    </source>
</reference>
<dbReference type="SUPFAM" id="SSF81767">
    <property type="entry name" value="Pre-protein crosslinking domain of SecA"/>
    <property type="match status" value="1"/>
</dbReference>
<keyword evidence="1 11" id="KW-0813">Transport</keyword>
<keyword evidence="7 11" id="KW-0653">Protein transport</keyword>
<dbReference type="OrthoDB" id="9805579at2"/>
<dbReference type="SUPFAM" id="SSF52540">
    <property type="entry name" value="P-loop containing nucleoside triphosphate hydrolases"/>
    <property type="match status" value="2"/>
</dbReference>
<dbReference type="InterPro" id="IPR044722">
    <property type="entry name" value="SecA_SF2_C"/>
</dbReference>
<dbReference type="InterPro" id="IPR001650">
    <property type="entry name" value="Helicase_C-like"/>
</dbReference>
<comment type="similarity">
    <text evidence="11">Belongs to the SecA family.</text>
</comment>
<comment type="function">
    <text evidence="11">Part of the Sec protein translocase complex. Interacts with the SecYEG preprotein conducting channel. Has a central role in coupling the hydrolysis of ATP to the transfer of proteins into and across the cell membrane, serving both as a receptor for the preprotein-SecB complex and as an ATP-driven molecular motor driving the stepwise translocation of polypeptide chains across the membrane.</text>
</comment>
<dbReference type="InterPro" id="IPR020937">
    <property type="entry name" value="SecA_CS"/>
</dbReference>
<dbReference type="PROSITE" id="PS51196">
    <property type="entry name" value="SECA_MOTOR_DEAD"/>
    <property type="match status" value="1"/>
</dbReference>
<feature type="domain" description="Helicase ATP-binding" evidence="12">
    <location>
        <begin position="134"/>
        <end position="308"/>
    </location>
</feature>
<dbReference type="AlphaFoldDB" id="A0A2U8PQF3"/>
<dbReference type="PANTHER" id="PTHR30612:SF0">
    <property type="entry name" value="CHLOROPLAST PROTEIN-TRANSPORTING ATPASE"/>
    <property type="match status" value="1"/>
</dbReference>
<feature type="binding site" evidence="11">
    <location>
        <position position="132"/>
    </location>
    <ligand>
        <name>ATP</name>
        <dbReference type="ChEBI" id="CHEBI:30616"/>
    </ligand>
</feature>
<dbReference type="CDD" id="cd17928">
    <property type="entry name" value="DEXDc_SecA"/>
    <property type="match status" value="1"/>
</dbReference>
<dbReference type="Pfam" id="PF07517">
    <property type="entry name" value="SecA_DEAD"/>
    <property type="match status" value="1"/>
</dbReference>
<keyword evidence="4" id="KW-0997">Cell inner membrane</keyword>
<dbReference type="EC" id="7.4.2.8" evidence="11"/>
<evidence type="ECO:0000256" key="1">
    <source>
        <dbReference type="ARBA" id="ARBA00022448"/>
    </source>
</evidence>
<feature type="binding site" evidence="11">
    <location>
        <begin position="150"/>
        <end position="154"/>
    </location>
    <ligand>
        <name>ATP</name>
        <dbReference type="ChEBI" id="CHEBI:30616"/>
    </ligand>
</feature>
<evidence type="ECO:0000256" key="4">
    <source>
        <dbReference type="ARBA" id="ARBA00022519"/>
    </source>
</evidence>
<accession>A0A2U8PQF3</accession>
<dbReference type="GO" id="GO:0065002">
    <property type="term" value="P:intracellular protein transmembrane transport"/>
    <property type="evidence" value="ECO:0007669"/>
    <property type="project" value="UniProtKB-UniRule"/>
</dbReference>
<evidence type="ECO:0000259" key="13">
    <source>
        <dbReference type="PROSITE" id="PS51194"/>
    </source>
</evidence>
<evidence type="ECO:0000313" key="15">
    <source>
        <dbReference type="EMBL" id="AWL99961.1"/>
    </source>
</evidence>
<keyword evidence="5 11" id="KW-0547">Nucleotide-binding</keyword>
<name>A0A2U8PQF3_9BRAD</name>
<keyword evidence="2 11" id="KW-1003">Cell membrane</keyword>
<reference evidence="15 16" key="1">
    <citation type="journal article" date="2017" name="Syst. Appl. Microbiol.">
        <title>Soybeans inoculated with root zone soils of Canadian native legumes harbour diverse and novel Bradyrhizobium spp. that possess agricultural potential.</title>
        <authorList>
            <person name="Bromfield E.S.P."/>
            <person name="Cloutier S."/>
            <person name="Tambong J.T."/>
            <person name="Tran Thi T.V."/>
        </authorList>
    </citation>
    <scope>NUCLEOTIDE SEQUENCE [LARGE SCALE GENOMIC DNA]</scope>
    <source>
        <strain evidence="15 16">39S1MB</strain>
    </source>
</reference>
<dbReference type="Proteomes" id="UP000215884">
    <property type="component" value="Chromosome"/>
</dbReference>
<dbReference type="HAMAP" id="MF_01382">
    <property type="entry name" value="SecA"/>
    <property type="match status" value="1"/>
</dbReference>
<feature type="binding site" evidence="11">
    <location>
        <position position="558"/>
    </location>
    <ligand>
        <name>ATP</name>
        <dbReference type="ChEBI" id="CHEBI:30616"/>
    </ligand>
</feature>
<evidence type="ECO:0000256" key="9">
    <source>
        <dbReference type="ARBA" id="ARBA00023010"/>
    </source>
</evidence>
<dbReference type="PANTHER" id="PTHR30612">
    <property type="entry name" value="SECA INNER MEMBRANE COMPONENT OF SEC PROTEIN SECRETION SYSTEM"/>
    <property type="match status" value="1"/>
</dbReference>
<dbReference type="EMBL" id="CP029426">
    <property type="protein sequence ID" value="AWL99961.1"/>
    <property type="molecule type" value="Genomic_DNA"/>
</dbReference>
<dbReference type="GO" id="GO:0008564">
    <property type="term" value="F:protein-exporting ATPase activity"/>
    <property type="evidence" value="ECO:0007669"/>
    <property type="project" value="UniProtKB-EC"/>
</dbReference>
<dbReference type="InterPro" id="IPR014018">
    <property type="entry name" value="SecA_motor_DEAD"/>
</dbReference>
<dbReference type="PROSITE" id="PS51194">
    <property type="entry name" value="HELICASE_CTER"/>
    <property type="match status" value="1"/>
</dbReference>
<evidence type="ECO:0000256" key="2">
    <source>
        <dbReference type="ARBA" id="ARBA00022475"/>
    </source>
</evidence>
<comment type="catalytic activity">
    <reaction evidence="11">
        <text>ATP + H2O + cellular proteinSide 1 = ADP + phosphate + cellular proteinSide 2.</text>
        <dbReference type="EC" id="7.4.2.8"/>
    </reaction>
</comment>
<dbReference type="GO" id="GO:0017038">
    <property type="term" value="P:protein import"/>
    <property type="evidence" value="ECO:0007669"/>
    <property type="project" value="InterPro"/>
</dbReference>
<dbReference type="InterPro" id="IPR027417">
    <property type="entry name" value="P-loop_NTPase"/>
</dbReference>
<dbReference type="PRINTS" id="PR00906">
    <property type="entry name" value="SECA"/>
</dbReference>
<feature type="domain" description="SecA family profile" evidence="14">
    <location>
        <begin position="48"/>
        <end position="636"/>
    </location>
</feature>
<evidence type="ECO:0000256" key="5">
    <source>
        <dbReference type="ARBA" id="ARBA00022741"/>
    </source>
</evidence>
<dbReference type="InterPro" id="IPR036670">
    <property type="entry name" value="SecA_X-link_sf"/>
</dbReference>
<dbReference type="Pfam" id="PF21090">
    <property type="entry name" value="P-loop_SecA"/>
    <property type="match status" value="1"/>
</dbReference>
<dbReference type="GO" id="GO:0005524">
    <property type="term" value="F:ATP binding"/>
    <property type="evidence" value="ECO:0007669"/>
    <property type="project" value="UniProtKB-UniRule"/>
</dbReference>
<organism evidence="15 16">
    <name type="scientific">Bradyrhizobium amphicarpaeae</name>
    <dbReference type="NCBI Taxonomy" id="1404768"/>
    <lineage>
        <taxon>Bacteria</taxon>
        <taxon>Pseudomonadati</taxon>
        <taxon>Pseudomonadota</taxon>
        <taxon>Alphaproteobacteria</taxon>
        <taxon>Hyphomicrobiales</taxon>
        <taxon>Nitrobacteraceae</taxon>
        <taxon>Bradyrhizobium</taxon>
    </lineage>
</organism>
<evidence type="ECO:0000259" key="14">
    <source>
        <dbReference type="PROSITE" id="PS51196"/>
    </source>
</evidence>
<keyword evidence="10 11" id="KW-0472">Membrane</keyword>
<dbReference type="InterPro" id="IPR000185">
    <property type="entry name" value="SecA"/>
</dbReference>
<evidence type="ECO:0000256" key="11">
    <source>
        <dbReference type="HAMAP-Rule" id="MF_01382"/>
    </source>
</evidence>
<dbReference type="Gene3D" id="3.90.1440.10">
    <property type="entry name" value="SecA, preprotein cross-linking domain"/>
    <property type="match status" value="1"/>
</dbReference>
<gene>
    <name evidence="11" type="primary">secA</name>
    <name evidence="15" type="ORF">CIT40_07880</name>
</gene>
<evidence type="ECO:0000256" key="7">
    <source>
        <dbReference type="ARBA" id="ARBA00022927"/>
    </source>
</evidence>
<evidence type="ECO:0000256" key="8">
    <source>
        <dbReference type="ARBA" id="ARBA00022967"/>
    </source>
</evidence>